<dbReference type="Pfam" id="PF03780">
    <property type="entry name" value="Asp23"/>
    <property type="match status" value="1"/>
</dbReference>
<keyword evidence="3" id="KW-1185">Reference proteome</keyword>
<comment type="similarity">
    <text evidence="1">Belongs to the asp23 family.</text>
</comment>
<reference evidence="3" key="1">
    <citation type="submission" date="2017-08" db="EMBL/GenBank/DDBJ databases">
        <authorList>
            <person name="Varghese N."/>
            <person name="Submissions S."/>
        </authorList>
    </citation>
    <scope>NUCLEOTIDE SEQUENCE [LARGE SCALE GENOMIC DNA]</scope>
    <source>
        <strain evidence="3">JC23</strain>
    </source>
</reference>
<dbReference type="AlphaFoldDB" id="A0A285U6I4"/>
<dbReference type="PANTHER" id="PTHR34297:SF1">
    <property type="entry name" value="ASP23_GLS24 FAMILY ENVELOPE STRESS RESPONSE PROTEIN"/>
    <property type="match status" value="1"/>
</dbReference>
<dbReference type="InterPro" id="IPR005531">
    <property type="entry name" value="Asp23"/>
</dbReference>
<dbReference type="EMBL" id="OBQC01000002">
    <property type="protein sequence ID" value="SOC36146.1"/>
    <property type="molecule type" value="Genomic_DNA"/>
</dbReference>
<name>A0A285U6I4_9BACL</name>
<organism evidence="2 3">
    <name type="scientific">Ureibacillus acetophenoni</name>
    <dbReference type="NCBI Taxonomy" id="614649"/>
    <lineage>
        <taxon>Bacteria</taxon>
        <taxon>Bacillati</taxon>
        <taxon>Bacillota</taxon>
        <taxon>Bacilli</taxon>
        <taxon>Bacillales</taxon>
        <taxon>Caryophanaceae</taxon>
        <taxon>Ureibacillus</taxon>
    </lineage>
</organism>
<evidence type="ECO:0000256" key="1">
    <source>
        <dbReference type="ARBA" id="ARBA00005721"/>
    </source>
</evidence>
<sequence>MTVMFMPEKERVKKMADKATQTFVQPTPFGKEELGLIEVAPEVIEVIAGIATTEVEGVAATRGNFASGVAERFGKKVHSKGVKATISDNGDIIIDVYCSVKYGYSIPKVAKDIQTAIRQAIFNMTSIDTNEVNIHITAIQFESTKEQE</sequence>
<evidence type="ECO:0000313" key="2">
    <source>
        <dbReference type="EMBL" id="SOC36146.1"/>
    </source>
</evidence>
<evidence type="ECO:0000313" key="3">
    <source>
        <dbReference type="Proteomes" id="UP000219252"/>
    </source>
</evidence>
<proteinExistence type="inferred from homology"/>
<protein>
    <submittedName>
        <fullName evidence="2">Uncharacterized alkaline shock family protein YloU</fullName>
    </submittedName>
</protein>
<accession>A0A285U6I4</accession>
<dbReference type="PANTHER" id="PTHR34297">
    <property type="entry name" value="HYPOTHETICAL CYTOSOLIC PROTEIN-RELATED"/>
    <property type="match status" value="1"/>
</dbReference>
<dbReference type="Proteomes" id="UP000219252">
    <property type="component" value="Unassembled WGS sequence"/>
</dbReference>
<gene>
    <name evidence="2" type="ORF">SAMN05877842_102124</name>
</gene>